<dbReference type="GO" id="GO:0005524">
    <property type="term" value="F:ATP binding"/>
    <property type="evidence" value="ECO:0007669"/>
    <property type="project" value="UniProtKB-KW"/>
</dbReference>
<evidence type="ECO:0000256" key="1">
    <source>
        <dbReference type="ARBA" id="ARBA00022448"/>
    </source>
</evidence>
<dbReference type="InterPro" id="IPR003593">
    <property type="entry name" value="AAA+_ATPase"/>
</dbReference>
<evidence type="ECO:0000313" key="7">
    <source>
        <dbReference type="Proteomes" id="UP000502498"/>
    </source>
</evidence>
<sequence>MSASASPDLALEVSALTKSFGGTRALRGATLSVRVGTVHALLGGNGSGKSTAIKLLAGVYDADAGDLRVFGVHHPLDSWSASAAANAGLRFVHQDLGLFEQLSIAENFAIDAGYPRNALGGIDWRMLRRDVSRVLAEYELDVDPTMPVGRLRPSDRAMVAIARALQGSEAGRLVLVLDEPTATLAAHESRILLDRVRRLADRGQTVVIVSHRLQEVLSIADDFTVFRDGRVAGALVDSQPSEEELIGIMAGGSTVALRPTGETSHSTGAVTLEVRGLVSGPLRGVDLAVHRGEIVGIAGLVGSGRSSLLKVLFGAVSPQAGVMAIDGEAYCPRHVPDAMEAGVALVPENRVREAAFMDRSVRENLAVAMLTEYFRGRWMPRRRERVAAASLIRSFGVKVAGPDSLFSSMSGGNQQKVVLARWLQRTPRLLLLDEPTQGVDVMSRADIYTTIRAAAGEGCAVVVASSDMTELHALCDRIAFLARGRIVDEVAAADTDIDELTALLLRTDGAASAASSLSRPEETSS</sequence>
<gene>
    <name evidence="6" type="ORF">HQM25_15070</name>
</gene>
<dbReference type="PROSITE" id="PS50893">
    <property type="entry name" value="ABC_TRANSPORTER_2"/>
    <property type="match status" value="2"/>
</dbReference>
<dbReference type="PANTHER" id="PTHR43790:SF9">
    <property type="entry name" value="GALACTOFURANOSE TRANSPORTER ATP-BINDING PROTEIN YTFR"/>
    <property type="match status" value="1"/>
</dbReference>
<organism evidence="6 7">
    <name type="scientific">Microbacterium hominis</name>
    <dbReference type="NCBI Taxonomy" id="162426"/>
    <lineage>
        <taxon>Bacteria</taxon>
        <taxon>Bacillati</taxon>
        <taxon>Actinomycetota</taxon>
        <taxon>Actinomycetes</taxon>
        <taxon>Micrococcales</taxon>
        <taxon>Microbacteriaceae</taxon>
        <taxon>Microbacterium</taxon>
    </lineage>
</organism>
<dbReference type="SUPFAM" id="SSF52540">
    <property type="entry name" value="P-loop containing nucleoside triphosphate hydrolases"/>
    <property type="match status" value="2"/>
</dbReference>
<dbReference type="InterPro" id="IPR003439">
    <property type="entry name" value="ABC_transporter-like_ATP-bd"/>
</dbReference>
<dbReference type="PANTHER" id="PTHR43790">
    <property type="entry name" value="CARBOHYDRATE TRANSPORT ATP-BINDING PROTEIN MG119-RELATED"/>
    <property type="match status" value="1"/>
</dbReference>
<dbReference type="InterPro" id="IPR027417">
    <property type="entry name" value="P-loop_NTPase"/>
</dbReference>
<evidence type="ECO:0000256" key="4">
    <source>
        <dbReference type="ARBA" id="ARBA00022840"/>
    </source>
</evidence>
<dbReference type="Proteomes" id="UP000502498">
    <property type="component" value="Chromosome"/>
</dbReference>
<dbReference type="CDD" id="cd03215">
    <property type="entry name" value="ABC_Carb_Monos_II"/>
    <property type="match status" value="1"/>
</dbReference>
<reference evidence="6 7" key="1">
    <citation type="submission" date="2020-05" db="EMBL/GenBank/DDBJ databases">
        <title>Strain PA2F3 complete genome.</title>
        <authorList>
            <person name="Kim Y.-S."/>
            <person name="Kim S.-J."/>
            <person name="Jung H.-k."/>
            <person name="Kim S.-E."/>
            <person name="Kim K.-H."/>
        </authorList>
    </citation>
    <scope>NUCLEOTIDE SEQUENCE [LARGE SCALE GENOMIC DNA]</scope>
    <source>
        <strain evidence="6 7">PA2F3</strain>
    </source>
</reference>
<dbReference type="EMBL" id="CP054038">
    <property type="protein sequence ID" value="QKJ20543.1"/>
    <property type="molecule type" value="Genomic_DNA"/>
</dbReference>
<evidence type="ECO:0000313" key="6">
    <source>
        <dbReference type="EMBL" id="QKJ20543.1"/>
    </source>
</evidence>
<accession>A0A7D4UCC6</accession>
<dbReference type="Gene3D" id="3.40.50.300">
    <property type="entry name" value="P-loop containing nucleotide triphosphate hydrolases"/>
    <property type="match status" value="2"/>
</dbReference>
<dbReference type="PROSITE" id="PS00211">
    <property type="entry name" value="ABC_TRANSPORTER_1"/>
    <property type="match status" value="1"/>
</dbReference>
<evidence type="ECO:0000259" key="5">
    <source>
        <dbReference type="PROSITE" id="PS50893"/>
    </source>
</evidence>
<keyword evidence="3" id="KW-0547">Nucleotide-binding</keyword>
<keyword evidence="1" id="KW-0813">Transport</keyword>
<dbReference type="GO" id="GO:0016887">
    <property type="term" value="F:ATP hydrolysis activity"/>
    <property type="evidence" value="ECO:0007669"/>
    <property type="project" value="InterPro"/>
</dbReference>
<dbReference type="InterPro" id="IPR050107">
    <property type="entry name" value="ABC_carbohydrate_import_ATPase"/>
</dbReference>
<feature type="domain" description="ABC transporter" evidence="5">
    <location>
        <begin position="11"/>
        <end position="253"/>
    </location>
</feature>
<keyword evidence="4 6" id="KW-0067">ATP-binding</keyword>
<dbReference type="RefSeq" id="WP_172990968.1">
    <property type="nucleotide sequence ID" value="NZ_CP054038.1"/>
</dbReference>
<dbReference type="SMART" id="SM00382">
    <property type="entry name" value="AAA"/>
    <property type="match status" value="2"/>
</dbReference>
<protein>
    <submittedName>
        <fullName evidence="6">Sugar ABC transporter ATP-binding protein</fullName>
    </submittedName>
</protein>
<feature type="domain" description="ABC transporter" evidence="5">
    <location>
        <begin position="267"/>
        <end position="508"/>
    </location>
</feature>
<proteinExistence type="predicted"/>
<evidence type="ECO:0000256" key="3">
    <source>
        <dbReference type="ARBA" id="ARBA00022741"/>
    </source>
</evidence>
<keyword evidence="2" id="KW-0677">Repeat</keyword>
<dbReference type="CDD" id="cd03216">
    <property type="entry name" value="ABC_Carb_Monos_I"/>
    <property type="match status" value="1"/>
</dbReference>
<dbReference type="InterPro" id="IPR017871">
    <property type="entry name" value="ABC_transporter-like_CS"/>
</dbReference>
<evidence type="ECO:0000256" key="2">
    <source>
        <dbReference type="ARBA" id="ARBA00022737"/>
    </source>
</evidence>
<dbReference type="AlphaFoldDB" id="A0A7D4UCC6"/>
<dbReference type="Pfam" id="PF00005">
    <property type="entry name" value="ABC_tran"/>
    <property type="match status" value="2"/>
</dbReference>
<name>A0A7D4UCC6_9MICO</name>